<dbReference type="InterPro" id="IPR005548">
    <property type="entry name" value="Cell_div_FtsQ/DivIB_C"/>
</dbReference>
<dbReference type="EMBL" id="CYYC01000001">
    <property type="protein sequence ID" value="CUM75423.1"/>
    <property type="molecule type" value="Genomic_DNA"/>
</dbReference>
<dbReference type="EMBL" id="QRQO01000011">
    <property type="protein sequence ID" value="RHN14800.1"/>
    <property type="molecule type" value="Genomic_DNA"/>
</dbReference>
<evidence type="ECO:0000313" key="12">
    <source>
        <dbReference type="EMBL" id="RGZ86129.1"/>
    </source>
</evidence>
<keyword evidence="1" id="KW-1003">Cell membrane</keyword>
<dbReference type="EMBL" id="QSOE01000001">
    <property type="protein sequence ID" value="RGI92961.1"/>
    <property type="molecule type" value="Genomic_DNA"/>
</dbReference>
<reference evidence="14 15" key="1">
    <citation type="submission" date="2015-09" db="EMBL/GenBank/DDBJ databases">
        <authorList>
            <consortium name="Pathogen Informatics"/>
        </authorList>
    </citation>
    <scope>NUCLEOTIDE SEQUENCE [LARGE SCALE GENOMIC DNA]</scope>
    <source>
        <strain evidence="10 15">2789STDY5834835</strain>
        <strain evidence="9 14">2789STDY5834966</strain>
    </source>
</reference>
<dbReference type="Proteomes" id="UP000286561">
    <property type="component" value="Unassembled WGS sequence"/>
</dbReference>
<dbReference type="Proteomes" id="UP000283700">
    <property type="component" value="Unassembled WGS sequence"/>
</dbReference>
<dbReference type="GO" id="GO:0005886">
    <property type="term" value="C:plasma membrane"/>
    <property type="evidence" value="ECO:0007669"/>
    <property type="project" value="TreeGrafter"/>
</dbReference>
<evidence type="ECO:0000313" key="11">
    <source>
        <dbReference type="EMBL" id="RGI92961.1"/>
    </source>
</evidence>
<evidence type="ECO:0000256" key="2">
    <source>
        <dbReference type="ARBA" id="ARBA00022618"/>
    </source>
</evidence>
<gene>
    <name evidence="12" type="ORF">DW972_01970</name>
    <name evidence="13" type="ORF">DWZ29_05495</name>
    <name evidence="11" type="ORF">DXD91_00330</name>
    <name evidence="10" type="ORF">ERS852450_02573</name>
    <name evidence="9" type="ORF">ERS852578_00007</name>
</gene>
<dbReference type="EMBL" id="QSEP01000004">
    <property type="protein sequence ID" value="RGZ86129.1"/>
    <property type="molecule type" value="Genomic_DNA"/>
</dbReference>
<sequence>MGERNLKLVADNKPRKRHILLLFACLAVVLGMGIYFLITDFSIQKIQISGNNTYTNAEIIEAMKEDGYIDNTLLMIAQNQIFDQTYLPFIEKVSMSYDDSHILKVKVKEKLRTGVFKYMNEYVYFNENGIAMESRNTLFEGVPVVTGVKFNEMNLKRKILENKVPVKKNYFNTIVSITKKITTYKLNVSEIHFEGEDDITLTSSKYKIYLGSSSYLDGKMSKLSSILETVSSNYKKGTIDMHLYTDDKPIVTFKENDK</sequence>
<dbReference type="Pfam" id="PF08478">
    <property type="entry name" value="POTRA_1"/>
    <property type="match status" value="1"/>
</dbReference>
<dbReference type="GO" id="GO:0051301">
    <property type="term" value="P:cell division"/>
    <property type="evidence" value="ECO:0007669"/>
    <property type="project" value="UniProtKB-KW"/>
</dbReference>
<dbReference type="Pfam" id="PF03799">
    <property type="entry name" value="FtsQ_DivIB_C"/>
    <property type="match status" value="1"/>
</dbReference>
<evidence type="ECO:0000259" key="8">
    <source>
        <dbReference type="Pfam" id="PF08478"/>
    </source>
</evidence>
<evidence type="ECO:0000313" key="17">
    <source>
        <dbReference type="Proteomes" id="UP000283700"/>
    </source>
</evidence>
<evidence type="ECO:0000256" key="4">
    <source>
        <dbReference type="ARBA" id="ARBA00022989"/>
    </source>
</evidence>
<dbReference type="AlphaFoldDB" id="A0A174IKM2"/>
<feature type="transmembrane region" description="Helical" evidence="6">
    <location>
        <begin position="20"/>
        <end position="38"/>
    </location>
</feature>
<dbReference type="GeneID" id="75047614"/>
<name>A0A174IKM2_9FIRM</name>
<organism evidence="10 15">
    <name type="scientific">Anaerobutyricum hallii</name>
    <dbReference type="NCBI Taxonomy" id="39488"/>
    <lineage>
        <taxon>Bacteria</taxon>
        <taxon>Bacillati</taxon>
        <taxon>Bacillota</taxon>
        <taxon>Clostridia</taxon>
        <taxon>Lachnospirales</taxon>
        <taxon>Lachnospiraceae</taxon>
        <taxon>Anaerobutyricum</taxon>
    </lineage>
</organism>
<dbReference type="PANTHER" id="PTHR37820">
    <property type="entry name" value="CELL DIVISION PROTEIN DIVIB"/>
    <property type="match status" value="1"/>
</dbReference>
<evidence type="ECO:0000256" key="1">
    <source>
        <dbReference type="ARBA" id="ARBA00022475"/>
    </source>
</evidence>
<evidence type="ECO:0000313" key="10">
    <source>
        <dbReference type="EMBL" id="CUO86686.1"/>
    </source>
</evidence>
<dbReference type="EMBL" id="CYZL01000027">
    <property type="protein sequence ID" value="CUO86686.1"/>
    <property type="molecule type" value="Genomic_DNA"/>
</dbReference>
<evidence type="ECO:0000313" key="14">
    <source>
        <dbReference type="Proteomes" id="UP000095390"/>
    </source>
</evidence>
<dbReference type="Proteomes" id="UP000095390">
    <property type="component" value="Unassembled WGS sequence"/>
</dbReference>
<evidence type="ECO:0000313" key="9">
    <source>
        <dbReference type="EMBL" id="CUM75423.1"/>
    </source>
</evidence>
<feature type="domain" description="POTRA" evidence="8">
    <location>
        <begin position="41"/>
        <end position="109"/>
    </location>
</feature>
<accession>A0A174IKM2</accession>
<keyword evidence="2" id="KW-0132">Cell division</keyword>
<dbReference type="InterPro" id="IPR013685">
    <property type="entry name" value="POTRA_FtsQ_type"/>
</dbReference>
<dbReference type="PANTHER" id="PTHR37820:SF1">
    <property type="entry name" value="CELL DIVISION PROTEIN FTSQ"/>
    <property type="match status" value="1"/>
</dbReference>
<evidence type="ECO:0000259" key="7">
    <source>
        <dbReference type="Pfam" id="PF03799"/>
    </source>
</evidence>
<keyword evidence="6" id="KW-0472">Membrane</keyword>
<keyword evidence="4 6" id="KW-1133">Transmembrane helix</keyword>
<dbReference type="Proteomes" id="UP000095679">
    <property type="component" value="Unassembled WGS sequence"/>
</dbReference>
<evidence type="ECO:0000256" key="6">
    <source>
        <dbReference type="SAM" id="Phobius"/>
    </source>
</evidence>
<evidence type="ECO:0000256" key="5">
    <source>
        <dbReference type="ARBA" id="ARBA00023306"/>
    </source>
</evidence>
<dbReference type="RefSeq" id="WP_005349203.1">
    <property type="nucleotide sequence ID" value="NZ_BLYK01000066.1"/>
</dbReference>
<dbReference type="OrthoDB" id="1748794at2"/>
<evidence type="ECO:0000313" key="18">
    <source>
        <dbReference type="Proteomes" id="UP000286561"/>
    </source>
</evidence>
<evidence type="ECO:0000313" key="15">
    <source>
        <dbReference type="Proteomes" id="UP000095679"/>
    </source>
</evidence>
<evidence type="ECO:0000313" key="13">
    <source>
        <dbReference type="EMBL" id="RHN14800.1"/>
    </source>
</evidence>
<dbReference type="Proteomes" id="UP000262524">
    <property type="component" value="Unassembled WGS sequence"/>
</dbReference>
<keyword evidence="3 6" id="KW-0812">Transmembrane</keyword>
<evidence type="ECO:0000256" key="3">
    <source>
        <dbReference type="ARBA" id="ARBA00022692"/>
    </source>
</evidence>
<proteinExistence type="predicted"/>
<reference evidence="16 17" key="2">
    <citation type="submission" date="2018-08" db="EMBL/GenBank/DDBJ databases">
        <title>A genome reference for cultivated species of the human gut microbiota.</title>
        <authorList>
            <person name="Zou Y."/>
            <person name="Xue W."/>
            <person name="Luo G."/>
        </authorList>
    </citation>
    <scope>NUCLEOTIDE SEQUENCE [LARGE SCALE GENOMIC DNA]</scope>
    <source>
        <strain evidence="13 17">AF31-17AC</strain>
        <strain evidence="12 18">AM48-23BH</strain>
        <strain evidence="11 16">TM10-1AC</strain>
    </source>
</reference>
<feature type="domain" description="Cell division protein FtsQ/DivIB C-terminal" evidence="7">
    <location>
        <begin position="120"/>
        <end position="241"/>
    </location>
</feature>
<keyword evidence="5" id="KW-0131">Cell cycle</keyword>
<evidence type="ECO:0000313" key="16">
    <source>
        <dbReference type="Proteomes" id="UP000262524"/>
    </source>
</evidence>
<dbReference type="InterPro" id="IPR050487">
    <property type="entry name" value="FtsQ_DivIB"/>
</dbReference>
<protein>
    <submittedName>
        <fullName evidence="10">Uncharacterized protein</fullName>
    </submittedName>
</protein>